<evidence type="ECO:0000313" key="3">
    <source>
        <dbReference type="EMBL" id="QXM05962.1"/>
    </source>
</evidence>
<evidence type="ECO:0000313" key="4">
    <source>
        <dbReference type="Proteomes" id="UP000886818"/>
    </source>
</evidence>
<accession>A0ABX8RCD3</accession>
<dbReference type="GO" id="GO:0008483">
    <property type="term" value="F:transaminase activity"/>
    <property type="evidence" value="ECO:0007669"/>
    <property type="project" value="UniProtKB-KW"/>
</dbReference>
<reference evidence="3" key="1">
    <citation type="submission" date="2021-07" db="EMBL/GenBank/DDBJ databases">
        <title>Complete genome sequence of Crassaminicella sp. 143-21, isolated from a deep-sea hydrothermal vent.</title>
        <authorList>
            <person name="Li X."/>
        </authorList>
    </citation>
    <scope>NUCLEOTIDE SEQUENCE</scope>
    <source>
        <strain evidence="3">143-21</strain>
    </source>
</reference>
<name>A0ABX8RCD3_9CLOT</name>
<keyword evidence="3" id="KW-0032">Aminotransferase</keyword>
<keyword evidence="4" id="KW-1185">Reference proteome</keyword>
<evidence type="ECO:0000256" key="1">
    <source>
        <dbReference type="ARBA" id="ARBA00022898"/>
    </source>
</evidence>
<evidence type="ECO:0000256" key="2">
    <source>
        <dbReference type="RuleBase" id="RU004508"/>
    </source>
</evidence>
<dbReference type="EMBL" id="CP078093">
    <property type="protein sequence ID" value="QXM05962.1"/>
    <property type="molecule type" value="Genomic_DNA"/>
</dbReference>
<dbReference type="InterPro" id="IPR000653">
    <property type="entry name" value="DegT/StrS_aminotransferase"/>
</dbReference>
<keyword evidence="1 2" id="KW-0663">Pyridoxal phosphate</keyword>
<gene>
    <name evidence="3" type="ORF">KVH43_11460</name>
</gene>
<dbReference type="RefSeq" id="WP_218282659.1">
    <property type="nucleotide sequence ID" value="NZ_CP078093.1"/>
</dbReference>
<dbReference type="Proteomes" id="UP000886818">
    <property type="component" value="Chromosome"/>
</dbReference>
<dbReference type="CDD" id="cd00616">
    <property type="entry name" value="AHBA_syn"/>
    <property type="match status" value="1"/>
</dbReference>
<organism evidence="3 4">
    <name type="scientific">Crassaminicella indica</name>
    <dbReference type="NCBI Taxonomy" id="2855394"/>
    <lineage>
        <taxon>Bacteria</taxon>
        <taxon>Bacillati</taxon>
        <taxon>Bacillota</taxon>
        <taxon>Clostridia</taxon>
        <taxon>Eubacteriales</taxon>
        <taxon>Clostridiaceae</taxon>
        <taxon>Crassaminicella</taxon>
    </lineage>
</organism>
<dbReference type="PANTHER" id="PTHR30244:SF36">
    <property type="entry name" value="3-OXO-GLUCOSE-6-PHOSPHATE:GLUTAMATE AMINOTRANSFERASE"/>
    <property type="match status" value="1"/>
</dbReference>
<dbReference type="PIRSF" id="PIRSF000390">
    <property type="entry name" value="PLP_StrS"/>
    <property type="match status" value="1"/>
</dbReference>
<comment type="similarity">
    <text evidence="2">Belongs to the DegT/DnrJ/EryC1 family.</text>
</comment>
<dbReference type="PANTHER" id="PTHR30244">
    <property type="entry name" value="TRANSAMINASE"/>
    <property type="match status" value="1"/>
</dbReference>
<protein>
    <submittedName>
        <fullName evidence="3">DegT/DnrJ/EryC1/StrS family aminotransferase</fullName>
    </submittedName>
</protein>
<keyword evidence="3" id="KW-0808">Transferase</keyword>
<proteinExistence type="inferred from homology"/>
<sequence length="365" mass="41699">MKIPFVNLKPIHDQTKEEIMNKFNQTFSSNEYILSNNVNEFEKNFAKFCDQPYCIGCGNGLDALYLILRGYNIGKGDEVIIPSNTYIATALAVSYTGAVPIFVEPTLKTYNINPKLIEKSISKKTKAIIAVHLYGHPAEINKIIKISKKYNLKLIEDCAQAHGAKYFNKKIGCFGDAAGFSFYPGKNLGALGDAGAVVTNDKILAQKIIALRNYGSTQKYYHEYMGINSRLDELQAAFLNVKLKYLDSWNKERRKIANIYLENIKNKKIIKPFIQKNTEPVWHLFVIRTNKRDHLQKYLMNKGIQTLIHYPIPIHLQNAYKNLGFQKSTFPIAEKISNEVLSLPIWYGLQENELNYIIDALNTWS</sequence>
<dbReference type="Pfam" id="PF01041">
    <property type="entry name" value="DegT_DnrJ_EryC1"/>
    <property type="match status" value="1"/>
</dbReference>